<feature type="chain" id="PRO_5043571578" evidence="1">
    <location>
        <begin position="27"/>
        <end position="187"/>
    </location>
</feature>
<feature type="signal peptide" evidence="1">
    <location>
        <begin position="1"/>
        <end position="26"/>
    </location>
</feature>
<dbReference type="NCBIfam" id="TIGR04088">
    <property type="entry name" value="cognate_SipW"/>
    <property type="match status" value="1"/>
</dbReference>
<gene>
    <name evidence="2" type="ORF">ABS642_12600</name>
</gene>
<evidence type="ECO:0000256" key="1">
    <source>
        <dbReference type="SAM" id="SignalP"/>
    </source>
</evidence>
<dbReference type="NCBIfam" id="TIGR04089">
    <property type="entry name" value="exp_by_SipW_III"/>
    <property type="match status" value="1"/>
</dbReference>
<dbReference type="AlphaFoldDB" id="A0AAU7VSI0"/>
<evidence type="ECO:0000313" key="2">
    <source>
        <dbReference type="EMBL" id="XBX76749.1"/>
    </source>
</evidence>
<accession>A0AAU7VSI0</accession>
<dbReference type="InterPro" id="IPR024006">
    <property type="entry name" value="Alt_signal_exp_actinobact"/>
</dbReference>
<proteinExistence type="predicted"/>
<dbReference type="EMBL" id="CP158357">
    <property type="protein sequence ID" value="XBX76749.1"/>
    <property type="molecule type" value="Genomic_DNA"/>
</dbReference>
<sequence length="187" mass="18328">MKKSTKGAIAAAAAAVLLLGGGTSLAYWTATGTIDGGTITAGELKLTADTCADTWTYAPGTAGAGTPVTRWVPGDVVTKSCTFTVEATGDNLAATISAPATVALGGTAPASATATVAAAYTIGGTAIADGGTVTDANDGQQLVATFRVTFPYGTDEAGAPVVNGNATQNWAAELNDLTVTLTQANPN</sequence>
<dbReference type="RefSeq" id="WP_350350341.1">
    <property type="nucleotide sequence ID" value="NZ_CP158357.1"/>
</dbReference>
<protein>
    <submittedName>
        <fullName evidence="2">Alternate-type signal peptide domain-containing protein</fullName>
    </submittedName>
</protein>
<dbReference type="InterPro" id="IPR023833">
    <property type="entry name" value="Signal_pept_SipW-depend-type"/>
</dbReference>
<keyword evidence="1" id="KW-0732">Signal</keyword>
<reference evidence="2" key="1">
    <citation type="submission" date="2024-06" db="EMBL/GenBank/DDBJ databases">
        <title>Draft genome sequence of Microbacterium sp. strain A8/3-1, isolated from Oxytropis tragacanthoides Fisch. ex DC. Root nodules in the Altai region of Russia.</title>
        <authorList>
            <person name="Sazanova A."/>
            <person name="Guro P."/>
            <person name="Kuznetsova I."/>
            <person name="Belimov A."/>
            <person name="Safronova V."/>
        </authorList>
    </citation>
    <scope>NUCLEOTIDE SEQUENCE</scope>
    <source>
        <strain evidence="2">A8/3-1</strain>
    </source>
</reference>
<organism evidence="2">
    <name type="scientific">Microbacterium sp. A8/3-1</name>
    <dbReference type="NCBI Taxonomy" id="3160749"/>
    <lineage>
        <taxon>Bacteria</taxon>
        <taxon>Bacillati</taxon>
        <taxon>Actinomycetota</taxon>
        <taxon>Actinomycetes</taxon>
        <taxon>Micrococcales</taxon>
        <taxon>Microbacteriaceae</taxon>
        <taxon>Microbacterium</taxon>
    </lineage>
</organism>
<name>A0AAU7VSI0_9MICO</name>